<organism evidence="2 3">
    <name type="scientific">Chaetoceros tenuissimus</name>
    <dbReference type="NCBI Taxonomy" id="426638"/>
    <lineage>
        <taxon>Eukaryota</taxon>
        <taxon>Sar</taxon>
        <taxon>Stramenopiles</taxon>
        <taxon>Ochrophyta</taxon>
        <taxon>Bacillariophyta</taxon>
        <taxon>Coscinodiscophyceae</taxon>
        <taxon>Chaetocerotophycidae</taxon>
        <taxon>Chaetocerotales</taxon>
        <taxon>Chaetocerotaceae</taxon>
        <taxon>Chaetoceros</taxon>
    </lineage>
</organism>
<gene>
    <name evidence="2" type="ORF">CTEN210_14067</name>
</gene>
<dbReference type="InterPro" id="IPR019341">
    <property type="entry name" value="Alpha/Gamma-adaptin-bd_p34"/>
</dbReference>
<sequence>MSCKSSLRIGGPFGSETSISILQKELSGHFPSDEQSSTTSLQITNKYFGANVELVPFDHTYSSDSLHKEDGILLIFPCKTQIDTLTDLHNTLESTVPEVGDTLRLCISTHVPSDIDTTSKLYEETYSQRVLWCLDRGYEYIEVDITEGGLRAGFDDREKDGFARVVEAMNGTVWSSAVMGKSKASIAQTLLNSCDDENQPVKEEKPKANEDKIPETEKPVESPSTDCSENNIVSDKKEDNEDQEEDLFNNFEQMVNEAKRIREASHSGNLTDEERRARAGNAAEMLMGLLGQMGFDEEDDDDGSSYDSNSNQ</sequence>
<feature type="compositionally biased region" description="Acidic residues" evidence="1">
    <location>
        <begin position="295"/>
        <end position="304"/>
    </location>
</feature>
<comment type="caution">
    <text evidence="2">The sequence shown here is derived from an EMBL/GenBank/DDBJ whole genome shotgun (WGS) entry which is preliminary data.</text>
</comment>
<feature type="region of interest" description="Disordered" evidence="1">
    <location>
        <begin position="293"/>
        <end position="312"/>
    </location>
</feature>
<accession>A0AAD3D6I0</accession>
<evidence type="ECO:0000256" key="1">
    <source>
        <dbReference type="SAM" id="MobiDB-lite"/>
    </source>
</evidence>
<dbReference type="Pfam" id="PF10199">
    <property type="entry name" value="Adaptin_binding"/>
    <property type="match status" value="1"/>
</dbReference>
<dbReference type="PANTHER" id="PTHR14659:SF1">
    <property type="entry name" value="ALPHA- AND GAMMA-ADAPTIN-BINDING PROTEIN P34"/>
    <property type="match status" value="1"/>
</dbReference>
<feature type="compositionally biased region" description="Basic and acidic residues" evidence="1">
    <location>
        <begin position="199"/>
        <end position="220"/>
    </location>
</feature>
<dbReference type="Proteomes" id="UP001054902">
    <property type="component" value="Unassembled WGS sequence"/>
</dbReference>
<protein>
    <submittedName>
        <fullName evidence="2">Uncharacterized protein</fullName>
    </submittedName>
</protein>
<feature type="region of interest" description="Disordered" evidence="1">
    <location>
        <begin position="194"/>
        <end position="243"/>
    </location>
</feature>
<name>A0AAD3D6I0_9STRA</name>
<proteinExistence type="predicted"/>
<evidence type="ECO:0000313" key="3">
    <source>
        <dbReference type="Proteomes" id="UP001054902"/>
    </source>
</evidence>
<evidence type="ECO:0000313" key="2">
    <source>
        <dbReference type="EMBL" id="GFH57591.1"/>
    </source>
</evidence>
<dbReference type="EMBL" id="BLLK01000058">
    <property type="protein sequence ID" value="GFH57591.1"/>
    <property type="molecule type" value="Genomic_DNA"/>
</dbReference>
<dbReference type="PANTHER" id="PTHR14659">
    <property type="entry name" value="ALPHA- AND GAMMA-ADAPTIN-BINDING PROTEIN P34"/>
    <property type="match status" value="1"/>
</dbReference>
<feature type="compositionally biased region" description="Polar residues" evidence="1">
    <location>
        <begin position="222"/>
        <end position="233"/>
    </location>
</feature>
<dbReference type="Gene3D" id="3.40.50.11960">
    <property type="match status" value="1"/>
</dbReference>
<dbReference type="AlphaFoldDB" id="A0AAD3D6I0"/>
<keyword evidence="3" id="KW-1185">Reference proteome</keyword>
<reference evidence="2 3" key="1">
    <citation type="journal article" date="2021" name="Sci. Rep.">
        <title>The genome of the diatom Chaetoceros tenuissimus carries an ancient integrated fragment of an extant virus.</title>
        <authorList>
            <person name="Hongo Y."/>
            <person name="Kimura K."/>
            <person name="Takaki Y."/>
            <person name="Yoshida Y."/>
            <person name="Baba S."/>
            <person name="Kobayashi G."/>
            <person name="Nagasaki K."/>
            <person name="Hano T."/>
            <person name="Tomaru Y."/>
        </authorList>
    </citation>
    <scope>NUCLEOTIDE SEQUENCE [LARGE SCALE GENOMIC DNA]</scope>
    <source>
        <strain evidence="2 3">NIES-3715</strain>
    </source>
</reference>